<gene>
    <name evidence="1" type="ORF">CES85_3608</name>
</gene>
<dbReference type="EMBL" id="CP022605">
    <property type="protein sequence ID" value="ASV88770.1"/>
    <property type="molecule type" value="Genomic_DNA"/>
</dbReference>
<reference evidence="1 2" key="1">
    <citation type="submission" date="2017-07" db="EMBL/GenBank/DDBJ databases">
        <title>Phylogenetic study on the rhizospheric bacterium Ochrobactrum sp. A44.</title>
        <authorList>
            <person name="Krzyzanowska D.M."/>
            <person name="Ossowicki A."/>
            <person name="Rajewska M."/>
            <person name="Maciag T."/>
            <person name="Kaczynski Z."/>
            <person name="Czerwicka M."/>
            <person name="Jafra S."/>
        </authorList>
    </citation>
    <scope>NUCLEOTIDE SEQUENCE [LARGE SCALE GENOMIC DNA]</scope>
    <source>
        <strain evidence="1 2">A44</strain>
        <plasmid evidence="1 2">unnamed1</plasmid>
    </source>
</reference>
<geneLocation type="plasmid" evidence="1 2">
    <name>unnamed1</name>
</geneLocation>
<evidence type="ECO:0000313" key="2">
    <source>
        <dbReference type="Proteomes" id="UP000215256"/>
    </source>
</evidence>
<name>A0A248UQE4_9HYPH</name>
<organism evidence="1 2">
    <name type="scientific">Ochrobactrum quorumnocens</name>
    <dbReference type="NCBI Taxonomy" id="271865"/>
    <lineage>
        <taxon>Bacteria</taxon>
        <taxon>Pseudomonadati</taxon>
        <taxon>Pseudomonadota</taxon>
        <taxon>Alphaproteobacteria</taxon>
        <taxon>Hyphomicrobiales</taxon>
        <taxon>Brucellaceae</taxon>
        <taxon>Brucella/Ochrobactrum group</taxon>
        <taxon>Ochrobactrum</taxon>
    </lineage>
</organism>
<dbReference type="Proteomes" id="UP000215256">
    <property type="component" value="Plasmid unnamed1"/>
</dbReference>
<proteinExistence type="predicted"/>
<dbReference type="KEGG" id="och:CES85_3608"/>
<protein>
    <submittedName>
        <fullName evidence="1">Uncharacterized protein</fullName>
    </submittedName>
</protein>
<accession>A0A248UQE4</accession>
<keyword evidence="1" id="KW-0614">Plasmid</keyword>
<dbReference type="AlphaFoldDB" id="A0A248UQE4"/>
<evidence type="ECO:0000313" key="1">
    <source>
        <dbReference type="EMBL" id="ASV88770.1"/>
    </source>
</evidence>
<sequence length="175" mass="19329">MCIAGGFPLLRLKLPEDRALVLQSFEQIEKIFEAPELANLRNFAKAELERLQNRWDHLAEHHGYTQAFAAEINAAEEETALAKNLVYTPAKTITGIAAKLHCIIGIHDAFCDESPAPWPELLELLEDLIRLGSADEFAPATCGCSMNHADETFSELIISSGNCAVDFNSSKKPFD</sequence>